<dbReference type="AlphaFoldDB" id="C5B5X2"/>
<reference evidence="2 3" key="1">
    <citation type="journal article" date="2009" name="PLoS ONE">
        <title>Methylobacterium genome sequences: a reference blueprint to investigate microbial metabolism of C1 compounds from natural and industrial sources.</title>
        <authorList>
            <person name="Vuilleumier S."/>
            <person name="Chistoserdova L."/>
            <person name="Lee M.-C."/>
            <person name="Bringel F."/>
            <person name="Lajus A."/>
            <person name="Zhou Y."/>
            <person name="Gourion B."/>
            <person name="Barbe V."/>
            <person name="Chang J."/>
            <person name="Cruveiller S."/>
            <person name="Dossat C."/>
            <person name="Gillett W."/>
            <person name="Gruffaz C."/>
            <person name="Haugen E."/>
            <person name="Hourcade E."/>
            <person name="Levy R."/>
            <person name="Mangenot S."/>
            <person name="Muller E."/>
            <person name="Nadalig T."/>
            <person name="Pagni M."/>
            <person name="Penny C."/>
            <person name="Peyraud R."/>
            <person name="Robinson D.G."/>
            <person name="Roche D."/>
            <person name="Rouy Z."/>
            <person name="Saenampechek C."/>
            <person name="Salvignol G."/>
            <person name="Vallenet D."/>
            <person name="Wu Z."/>
            <person name="Marx C.J."/>
            <person name="Vorholt J.A."/>
            <person name="Olson M.V."/>
            <person name="Kaul R."/>
            <person name="Weissenbach J."/>
            <person name="Medigue C."/>
            <person name="Lidstrom M.E."/>
        </authorList>
    </citation>
    <scope>NUCLEOTIDE SEQUENCE [LARGE SCALE GENOMIC DNA]</scope>
    <source>
        <strain evidence="3">ATCC 14718 / DSM 1338 / JCM 2805 / NCIMB 9133 / AM1</strain>
    </source>
</reference>
<evidence type="ECO:0000256" key="1">
    <source>
        <dbReference type="SAM" id="Phobius"/>
    </source>
</evidence>
<organism evidence="2 3">
    <name type="scientific">Methylorubrum extorquens (strain ATCC 14718 / DSM 1338 / JCM 2805 / NCIMB 9133 / AM1)</name>
    <name type="common">Methylobacterium extorquens</name>
    <dbReference type="NCBI Taxonomy" id="272630"/>
    <lineage>
        <taxon>Bacteria</taxon>
        <taxon>Pseudomonadati</taxon>
        <taxon>Pseudomonadota</taxon>
        <taxon>Alphaproteobacteria</taxon>
        <taxon>Hyphomicrobiales</taxon>
        <taxon>Methylobacteriaceae</taxon>
        <taxon>Methylorubrum</taxon>
    </lineage>
</organism>
<dbReference type="Proteomes" id="UP000009081">
    <property type="component" value="Plasmid megaplasmid"/>
</dbReference>
<keyword evidence="1" id="KW-0812">Transmembrane</keyword>
<geneLocation type="plasmid" evidence="2 3">
    <name>megaplasmid</name>
</geneLocation>
<proteinExistence type="predicted"/>
<keyword evidence="1" id="KW-0472">Membrane</keyword>
<keyword evidence="3" id="KW-1185">Reference proteome</keyword>
<feature type="transmembrane region" description="Helical" evidence="1">
    <location>
        <begin position="36"/>
        <end position="56"/>
    </location>
</feature>
<accession>C5B5X2</accession>
<dbReference type="KEGG" id="mea:Mex_2p1074"/>
<keyword evidence="2" id="KW-0614">Plasmid</keyword>
<evidence type="ECO:0000313" key="2">
    <source>
        <dbReference type="EMBL" id="ACS43854.1"/>
    </source>
</evidence>
<feature type="transmembrane region" description="Helical" evidence="1">
    <location>
        <begin position="68"/>
        <end position="86"/>
    </location>
</feature>
<protein>
    <submittedName>
        <fullName evidence="2">Uncharacterized protein</fullName>
    </submittedName>
</protein>
<dbReference type="RefSeq" id="WP_003606520.1">
    <property type="nucleotide sequence ID" value="NC_012811.1"/>
</dbReference>
<gene>
    <name evidence="2" type="ordered locus">MexAM1_META2p1074</name>
</gene>
<sequence length="189" mass="20529">MNGLPMLRTNALAEVAAAGGGDPIWTAYWPMSVHTMWFDSYFVAVLLVAGLTLALLSAWSRISKRPRVAMGLLSITLTLPALAYVATVRPSMVDGAVVLKQDRLVAMQRDMAGNRYIRTILFSDVVNATVVEDPTGNVVASFKACSPRPHAEFVFMPPATGRALADAMRTTDIRRHLGERSCEVKGLPI</sequence>
<keyword evidence="1" id="KW-1133">Transmembrane helix</keyword>
<dbReference type="HOGENOM" id="CLU_1433000_0_0_5"/>
<dbReference type="EMBL" id="CP001511">
    <property type="protein sequence ID" value="ACS43854.1"/>
    <property type="molecule type" value="Genomic_DNA"/>
</dbReference>
<name>C5B5X2_METEA</name>
<evidence type="ECO:0000313" key="3">
    <source>
        <dbReference type="Proteomes" id="UP000009081"/>
    </source>
</evidence>